<dbReference type="SUPFAM" id="SSF53613">
    <property type="entry name" value="Ribokinase-like"/>
    <property type="match status" value="1"/>
</dbReference>
<protein>
    <recommendedName>
        <fullName evidence="6">Carbohydrate kinase PfkB domain-containing protein</fullName>
    </recommendedName>
</protein>
<dbReference type="EMBL" id="CVQH01020307">
    <property type="protein sequence ID" value="CRK27073.1"/>
    <property type="molecule type" value="Genomic_DNA"/>
</dbReference>
<feature type="region of interest" description="Disordered" evidence="1">
    <location>
        <begin position="1"/>
        <end position="21"/>
    </location>
</feature>
<name>A0A0G4LY92_VERLO</name>
<evidence type="ECO:0000313" key="4">
    <source>
        <dbReference type="Proteomes" id="UP000044602"/>
    </source>
</evidence>
<evidence type="ECO:0000256" key="1">
    <source>
        <dbReference type="SAM" id="MobiDB-lite"/>
    </source>
</evidence>
<proteinExistence type="predicted"/>
<evidence type="ECO:0000313" key="5">
    <source>
        <dbReference type="Proteomes" id="UP000045706"/>
    </source>
</evidence>
<evidence type="ECO:0000313" key="2">
    <source>
        <dbReference type="EMBL" id="CRK27073.1"/>
    </source>
</evidence>
<accession>A0A0G4LY92</accession>
<gene>
    <name evidence="2" type="ORF">BN1708_004295</name>
    <name evidence="3" type="ORF">BN1723_007315</name>
</gene>
<dbReference type="EMBL" id="CVQI01036162">
    <property type="protein sequence ID" value="CRK47057.1"/>
    <property type="molecule type" value="Genomic_DNA"/>
</dbReference>
<dbReference type="InterPro" id="IPR029056">
    <property type="entry name" value="Ribokinase-like"/>
</dbReference>
<dbReference type="Gene3D" id="3.40.1190.20">
    <property type="match status" value="1"/>
</dbReference>
<feature type="region of interest" description="Disordered" evidence="1">
    <location>
        <begin position="83"/>
        <end position="102"/>
    </location>
</feature>
<dbReference type="Proteomes" id="UP000045706">
    <property type="component" value="Unassembled WGS sequence"/>
</dbReference>
<evidence type="ECO:0008006" key="6">
    <source>
        <dbReference type="Google" id="ProtNLM"/>
    </source>
</evidence>
<keyword evidence="4" id="KW-1185">Reference proteome</keyword>
<evidence type="ECO:0000313" key="3">
    <source>
        <dbReference type="EMBL" id="CRK47057.1"/>
    </source>
</evidence>
<dbReference type="PANTHER" id="PTHR47098:SF2">
    <property type="entry name" value="PROTEIN MAK32"/>
    <property type="match status" value="1"/>
</dbReference>
<reference evidence="4 5" key="1">
    <citation type="submission" date="2015-05" db="EMBL/GenBank/DDBJ databases">
        <authorList>
            <person name="Fogelqvist Johan"/>
        </authorList>
    </citation>
    <scope>NUCLEOTIDE SEQUENCE [LARGE SCALE GENOMIC DNA]</scope>
    <source>
        <strain evidence="2">VL1</strain>
        <strain evidence="3">VL2</strain>
    </source>
</reference>
<dbReference type="Proteomes" id="UP000044602">
    <property type="component" value="Unassembled WGS sequence"/>
</dbReference>
<dbReference type="STRING" id="100787.A0A0G4LY92"/>
<organism evidence="2 4">
    <name type="scientific">Verticillium longisporum</name>
    <name type="common">Verticillium dahliae var. longisporum</name>
    <dbReference type="NCBI Taxonomy" id="100787"/>
    <lineage>
        <taxon>Eukaryota</taxon>
        <taxon>Fungi</taxon>
        <taxon>Dikarya</taxon>
        <taxon>Ascomycota</taxon>
        <taxon>Pezizomycotina</taxon>
        <taxon>Sordariomycetes</taxon>
        <taxon>Hypocreomycetidae</taxon>
        <taxon>Glomerellales</taxon>
        <taxon>Plectosphaerellaceae</taxon>
        <taxon>Verticillium</taxon>
    </lineage>
</organism>
<feature type="region of interest" description="Disordered" evidence="1">
    <location>
        <begin position="349"/>
        <end position="369"/>
    </location>
</feature>
<dbReference type="PANTHER" id="PTHR47098">
    <property type="entry name" value="PROTEIN MAK32"/>
    <property type="match status" value="1"/>
</dbReference>
<dbReference type="AlphaFoldDB" id="A0A0G4LY92"/>
<sequence length="369" mass="39434">MFVSFAHRTAQGTATGGPLSSVPTGADIEATLGARMALGSRDAANVFLITGDHEAWNGPSDQTVQTMRSWGVTTVSATLVEDRAQAASNPGQQKKKKKKKSLSNLWGLRRHSPAQAQLQALLGAAIFHFVGSALELRNELEKLASLGVPMQGESKPIVVWEPSNLSLYDLQQALPLADIASFSPNTLAMLLGSEGDVDEAAIEGYVGTLMVGEIGPSGKGIILVRSDEKHLVATKEGGLSWTPTFHTSGGHQYIHRAGTASVFAGAFAIRFVQRGNAAEAALAGSVAESFAQEQVGLPSRDPCPNLSAQEDYAHASYGLPRGRAAGNEVWNLVGFEVRVRELRERIAADRRHQQSQQRRLSGETITDEM</sequence>